<gene>
    <name evidence="2" type="primary">U24a</name>
</gene>
<organism evidence="2 3">
    <name type="scientific">Human herpesvirus 7 (strain JI)</name>
    <name type="common">HHV-7</name>
    <name type="synonym">Human T lymphotropic virus</name>
    <dbReference type="NCBI Taxonomy" id="57278"/>
    <lineage>
        <taxon>Viruses</taxon>
        <taxon>Duplodnaviria</taxon>
        <taxon>Heunggongvirae</taxon>
        <taxon>Peploviricota</taxon>
        <taxon>Herviviricetes</taxon>
        <taxon>Herpesvirales</taxon>
        <taxon>Orthoherpesviridae</taxon>
        <taxon>Betaherpesvirinae</taxon>
        <taxon>Roseolovirus</taxon>
        <taxon>Roseolovirus humanbeta7</taxon>
        <taxon>Human betaherpesvirus 7</taxon>
    </lineage>
</organism>
<accession>Q69506</accession>
<organismHost>
    <name type="scientific">Homo sapiens</name>
    <name type="common">Human</name>
    <dbReference type="NCBI Taxonomy" id="9606"/>
</organismHost>
<feature type="transmembrane region" description="Helical" evidence="1">
    <location>
        <begin position="80"/>
        <end position="99"/>
    </location>
</feature>
<dbReference type="EMBL" id="U43400">
    <property type="protein sequence ID" value="AAC54686.1"/>
    <property type="molecule type" value="Genomic_DNA"/>
</dbReference>
<dbReference type="Proteomes" id="UP000009246">
    <property type="component" value="Segment"/>
</dbReference>
<name>Q69506_HHV7J</name>
<protein>
    <submittedName>
        <fullName evidence="2">U24a protein</fullName>
    </submittedName>
</protein>
<proteinExistence type="predicted"/>
<evidence type="ECO:0000313" key="2">
    <source>
        <dbReference type="EMBL" id="AAC54686.1"/>
    </source>
</evidence>
<sequence length="117" mass="13954">MKIVDYMGIGLKEQTMLEMWKKSFHGRSTVHGEILVKGKKGTYLNNHYYGKVLVEKIILHIMFYKYNHFFPETYEDCWKGIYYLFVLFILACIAYHDYISPSIAENMLSFIRCSKYP</sequence>
<reference evidence="2 3" key="1">
    <citation type="journal article" date="1995" name="J. Virol.">
        <title>Identification and characterization of a cDNA derived from multiple splicing that encodes envelope glycoprotein gp105 of human herpesvirus 6.</title>
        <authorList>
            <person name="Pfeiffer B."/>
            <person name="Thomson B."/>
            <person name="Chandran B."/>
        </authorList>
    </citation>
    <scope>NUCLEOTIDE SEQUENCE [LARGE SCALE GENOMIC DNA]</scope>
    <source>
        <strain evidence="2 3">JI</strain>
    </source>
</reference>
<dbReference type="PIR" id="T41926">
    <property type="entry name" value="T41926"/>
</dbReference>
<keyword evidence="1" id="KW-0812">Transmembrane</keyword>
<keyword evidence="1" id="KW-1133">Transmembrane helix</keyword>
<evidence type="ECO:0000313" key="3">
    <source>
        <dbReference type="Proteomes" id="UP000009246"/>
    </source>
</evidence>
<evidence type="ECO:0000256" key="1">
    <source>
        <dbReference type="SAM" id="Phobius"/>
    </source>
</evidence>
<keyword evidence="1" id="KW-0472">Membrane</keyword>